<dbReference type="Gene3D" id="3.30.530.20">
    <property type="match status" value="1"/>
</dbReference>
<organism evidence="1">
    <name type="scientific">freshwater metagenome</name>
    <dbReference type="NCBI Taxonomy" id="449393"/>
    <lineage>
        <taxon>unclassified sequences</taxon>
        <taxon>metagenomes</taxon>
        <taxon>ecological metagenomes</taxon>
    </lineage>
</organism>
<protein>
    <submittedName>
        <fullName evidence="1">Unannotated protein</fullName>
    </submittedName>
</protein>
<evidence type="ECO:0000313" key="1">
    <source>
        <dbReference type="EMBL" id="CAB4906637.1"/>
    </source>
</evidence>
<accession>A0A6J7GEF6</accession>
<dbReference type="SUPFAM" id="SSF55961">
    <property type="entry name" value="Bet v1-like"/>
    <property type="match status" value="1"/>
</dbReference>
<name>A0A6J7GEF6_9ZZZZ</name>
<dbReference type="AlphaFoldDB" id="A0A6J7GEF6"/>
<dbReference type="EMBL" id="CAFBMK010000037">
    <property type="protein sequence ID" value="CAB4906637.1"/>
    <property type="molecule type" value="Genomic_DNA"/>
</dbReference>
<dbReference type="InterPro" id="IPR023393">
    <property type="entry name" value="START-like_dom_sf"/>
</dbReference>
<reference evidence="1" key="1">
    <citation type="submission" date="2020-05" db="EMBL/GenBank/DDBJ databases">
        <authorList>
            <person name="Chiriac C."/>
            <person name="Salcher M."/>
            <person name="Ghai R."/>
            <person name="Kavagutti S V."/>
        </authorList>
    </citation>
    <scope>NUCLEOTIDE SEQUENCE</scope>
</reference>
<gene>
    <name evidence="1" type="ORF">UFOPK3564_00929</name>
</gene>
<proteinExistence type="predicted"/>
<sequence length="195" mass="21592">MSKVTSHRRRAERTTASSPADVYATAADLTLFPRWWFARDPSEDEPDQTLPAPVRHVEEIDGRGTVAAPDLEIDVRTEELRGELLSRAVTIEPAMTRRVTCEVVEPDERLVLGHRVIDGGVTAGKPTAFILRTEVTIEPQDDGSRVGLTQESEVHGRGLMAATVRKAHDHADREAAKVLERLLDLAEAGRSEQER</sequence>